<organism evidence="1 2">
    <name type="scientific">Plakobranchus ocellatus</name>
    <dbReference type="NCBI Taxonomy" id="259542"/>
    <lineage>
        <taxon>Eukaryota</taxon>
        <taxon>Metazoa</taxon>
        <taxon>Spiralia</taxon>
        <taxon>Lophotrochozoa</taxon>
        <taxon>Mollusca</taxon>
        <taxon>Gastropoda</taxon>
        <taxon>Heterobranchia</taxon>
        <taxon>Euthyneura</taxon>
        <taxon>Panpulmonata</taxon>
        <taxon>Sacoglossa</taxon>
        <taxon>Placobranchoidea</taxon>
        <taxon>Plakobranchidae</taxon>
        <taxon>Plakobranchus</taxon>
    </lineage>
</organism>
<evidence type="ECO:0000313" key="2">
    <source>
        <dbReference type="Proteomes" id="UP000735302"/>
    </source>
</evidence>
<evidence type="ECO:0000313" key="1">
    <source>
        <dbReference type="EMBL" id="GFO17942.1"/>
    </source>
</evidence>
<dbReference type="Proteomes" id="UP000735302">
    <property type="component" value="Unassembled WGS sequence"/>
</dbReference>
<proteinExistence type="predicted"/>
<feature type="non-terminal residue" evidence="1">
    <location>
        <position position="1"/>
    </location>
</feature>
<protein>
    <submittedName>
        <fullName evidence="1">Transcriptional repressor ctcf</fullName>
    </submittedName>
</protein>
<gene>
    <name evidence="1" type="ORF">PoB_004444700</name>
</gene>
<sequence length="166" mass="17822">ITHAVNAPTLIQQQHSADALEGLQALAEQAGLLDNAIEEQVQSVSALEQNQQPQTLIIDQSGSADTTTTTEGVVEIVSGSAHLQELQEGVIESVHGEREAVKVENTHDEVVAGMELSEDQLSSLRHGDMVEMDGELYVVEMANDPDQPNKQILSFVPVSTTVIADQ</sequence>
<dbReference type="AlphaFoldDB" id="A0AAV4BG50"/>
<dbReference type="EMBL" id="BLXT01004907">
    <property type="protein sequence ID" value="GFO17942.1"/>
    <property type="molecule type" value="Genomic_DNA"/>
</dbReference>
<keyword evidence="2" id="KW-1185">Reference proteome</keyword>
<comment type="caution">
    <text evidence="1">The sequence shown here is derived from an EMBL/GenBank/DDBJ whole genome shotgun (WGS) entry which is preliminary data.</text>
</comment>
<name>A0AAV4BG50_9GAST</name>
<accession>A0AAV4BG50</accession>
<reference evidence="1 2" key="1">
    <citation type="journal article" date="2021" name="Elife">
        <title>Chloroplast acquisition without the gene transfer in kleptoplastic sea slugs, Plakobranchus ocellatus.</title>
        <authorList>
            <person name="Maeda T."/>
            <person name="Takahashi S."/>
            <person name="Yoshida T."/>
            <person name="Shimamura S."/>
            <person name="Takaki Y."/>
            <person name="Nagai Y."/>
            <person name="Toyoda A."/>
            <person name="Suzuki Y."/>
            <person name="Arimoto A."/>
            <person name="Ishii H."/>
            <person name="Satoh N."/>
            <person name="Nishiyama T."/>
            <person name="Hasebe M."/>
            <person name="Maruyama T."/>
            <person name="Minagawa J."/>
            <person name="Obokata J."/>
            <person name="Shigenobu S."/>
        </authorList>
    </citation>
    <scope>NUCLEOTIDE SEQUENCE [LARGE SCALE GENOMIC DNA]</scope>
</reference>